<dbReference type="AlphaFoldDB" id="A0A947DCB7"/>
<dbReference type="Proteomes" id="UP000717364">
    <property type="component" value="Unassembled WGS sequence"/>
</dbReference>
<reference evidence="2" key="1">
    <citation type="submission" date="2020-11" db="EMBL/GenBank/DDBJ databases">
        <authorList>
            <person name="Konstantinou D."/>
            <person name="Gkelis S."/>
            <person name="Popin R."/>
            <person name="Fewer D."/>
            <person name="Sivonen K."/>
        </authorList>
    </citation>
    <scope>NUCLEOTIDE SEQUENCE</scope>
    <source>
        <strain evidence="2">TAU-MAC 1115</strain>
    </source>
</reference>
<gene>
    <name evidence="2" type="ORF">IXB50_00295</name>
</gene>
<comment type="caution">
    <text evidence="2">The sequence shown here is derived from an EMBL/GenBank/DDBJ whole genome shotgun (WGS) entry which is preliminary data.</text>
</comment>
<feature type="compositionally biased region" description="Pro residues" evidence="1">
    <location>
        <begin position="101"/>
        <end position="118"/>
    </location>
</feature>
<reference evidence="2" key="2">
    <citation type="journal article" date="2021" name="Mar. Drugs">
        <title>Genome Reduction and Secondary Metabolism of the Marine Sponge-Associated Cyanobacterium Leptothoe.</title>
        <authorList>
            <person name="Konstantinou D."/>
            <person name="Popin R.V."/>
            <person name="Fewer D.P."/>
            <person name="Sivonen K."/>
            <person name="Gkelis S."/>
        </authorList>
    </citation>
    <scope>NUCLEOTIDE SEQUENCE</scope>
    <source>
        <strain evidence="2">TAU-MAC 1115</strain>
    </source>
</reference>
<protein>
    <submittedName>
        <fullName evidence="2">Uncharacterized protein</fullName>
    </submittedName>
</protein>
<dbReference type="RefSeq" id="WP_215606932.1">
    <property type="nucleotide sequence ID" value="NZ_JADOES010000001.1"/>
</dbReference>
<feature type="region of interest" description="Disordered" evidence="1">
    <location>
        <begin position="98"/>
        <end position="123"/>
    </location>
</feature>
<dbReference type="EMBL" id="JADOES010000001">
    <property type="protein sequence ID" value="MBT9313864.1"/>
    <property type="molecule type" value="Genomic_DNA"/>
</dbReference>
<organism evidence="2 3">
    <name type="scientific">Leptothoe spongobia TAU-MAC 1115</name>
    <dbReference type="NCBI Taxonomy" id="1967444"/>
    <lineage>
        <taxon>Bacteria</taxon>
        <taxon>Bacillati</taxon>
        <taxon>Cyanobacteriota</taxon>
        <taxon>Cyanophyceae</taxon>
        <taxon>Nodosilineales</taxon>
        <taxon>Cymatolegaceae</taxon>
        <taxon>Leptothoe</taxon>
        <taxon>Leptothoe spongobia</taxon>
    </lineage>
</organism>
<evidence type="ECO:0000256" key="1">
    <source>
        <dbReference type="SAM" id="MobiDB-lite"/>
    </source>
</evidence>
<keyword evidence="3" id="KW-1185">Reference proteome</keyword>
<evidence type="ECO:0000313" key="2">
    <source>
        <dbReference type="EMBL" id="MBT9313864.1"/>
    </source>
</evidence>
<accession>A0A947DCB7</accession>
<sequence>MVSINPPESGNCLVKTAKSLIMQPILFVQALPDVTAQVSTYGVTFLRRPVVWIALGFHGALLILPAVDLSVPKLEAVVEAEPEEEVPIEAVSLSDILAPEEPVPPPPEEPQAPPPEATPPTVVAPPVLTEVPEQLEDVIDDQDFDDEFEDDVGDEFEDNGDEQSFAFDPAQQSALNSSLSQFLGSSSEGTSNFDVTNQWLNIDPTNSVLMGFRADDITNVVDPYAFFTTDSINAGTYLPLPEATFKQISRNIELVSREGLGQALTSAGMSQVDEGLYGGHPFYGVYSADGQPVNYISLIDLKGTTLVFVWPADPRQG</sequence>
<evidence type="ECO:0000313" key="3">
    <source>
        <dbReference type="Proteomes" id="UP000717364"/>
    </source>
</evidence>
<proteinExistence type="predicted"/>
<name>A0A947DCB7_9CYAN</name>